<feature type="domain" description="HTH marR-type" evidence="1">
    <location>
        <begin position="8"/>
        <end position="140"/>
    </location>
</feature>
<name>A0A367XF80_9PROT</name>
<evidence type="ECO:0000313" key="2">
    <source>
        <dbReference type="EMBL" id="RCK52333.1"/>
    </source>
</evidence>
<dbReference type="Pfam" id="PF01047">
    <property type="entry name" value="MarR"/>
    <property type="match status" value="1"/>
</dbReference>
<dbReference type="PANTHER" id="PTHR33164:SF89">
    <property type="entry name" value="MARR FAMILY REGULATORY PROTEIN"/>
    <property type="match status" value="1"/>
</dbReference>
<protein>
    <submittedName>
        <fullName evidence="2">MarR family transcriptional regulator</fullName>
    </submittedName>
</protein>
<reference evidence="2 3" key="1">
    <citation type="submission" date="2014-07" db="EMBL/GenBank/DDBJ databases">
        <title>Draft genome sequence of Thalassospira profundimaris S25-3-2.</title>
        <authorList>
            <person name="Lai Q."/>
            <person name="Shao Z."/>
        </authorList>
    </citation>
    <scope>NUCLEOTIDE SEQUENCE [LARGE SCALE GENOMIC DNA]</scope>
    <source>
        <strain evidence="2 3">S25-3-2</strain>
    </source>
</reference>
<dbReference type="InterPro" id="IPR039422">
    <property type="entry name" value="MarR/SlyA-like"/>
</dbReference>
<evidence type="ECO:0000313" key="3">
    <source>
        <dbReference type="Proteomes" id="UP000252517"/>
    </source>
</evidence>
<dbReference type="InterPro" id="IPR036390">
    <property type="entry name" value="WH_DNA-bd_sf"/>
</dbReference>
<proteinExistence type="predicted"/>
<sequence>MDQQHPYWQEVLVTLRQIIRATDLHSKRIMKIYGLTIPQIMVLRAIGEMRNVTVKRISSHVSLSQATVTTILNRLEQRGLMERRRSQTDKRVVNTDLTQAGRDIIANAPNLLQEDFIRQFEELPVWEKTQMLSSLQRVAAMMNAEKIDAAPLLDVGAVLQPD</sequence>
<dbReference type="AlphaFoldDB" id="A0A367XF80"/>
<dbReference type="RefSeq" id="WP_114087715.1">
    <property type="nucleotide sequence ID" value="NZ_JPWH01000004.1"/>
</dbReference>
<dbReference type="PROSITE" id="PS50995">
    <property type="entry name" value="HTH_MARR_2"/>
    <property type="match status" value="1"/>
</dbReference>
<comment type="caution">
    <text evidence="2">The sequence shown here is derived from an EMBL/GenBank/DDBJ whole genome shotgun (WGS) entry which is preliminary data.</text>
</comment>
<dbReference type="Proteomes" id="UP000252517">
    <property type="component" value="Unassembled WGS sequence"/>
</dbReference>
<dbReference type="Gene3D" id="1.10.10.10">
    <property type="entry name" value="Winged helix-like DNA-binding domain superfamily/Winged helix DNA-binding domain"/>
    <property type="match status" value="1"/>
</dbReference>
<accession>A0A367XF80</accession>
<dbReference type="InterPro" id="IPR036388">
    <property type="entry name" value="WH-like_DNA-bd_sf"/>
</dbReference>
<dbReference type="PANTHER" id="PTHR33164">
    <property type="entry name" value="TRANSCRIPTIONAL REGULATOR, MARR FAMILY"/>
    <property type="match status" value="1"/>
</dbReference>
<dbReference type="OrthoDB" id="8447118at2"/>
<dbReference type="PRINTS" id="PR00598">
    <property type="entry name" value="HTHMARR"/>
</dbReference>
<gene>
    <name evidence="2" type="ORF">TH25_07465</name>
</gene>
<dbReference type="SUPFAM" id="SSF46785">
    <property type="entry name" value="Winged helix' DNA-binding domain"/>
    <property type="match status" value="1"/>
</dbReference>
<evidence type="ECO:0000259" key="1">
    <source>
        <dbReference type="PROSITE" id="PS50995"/>
    </source>
</evidence>
<organism evidence="2 3">
    <name type="scientific">Thalassospira profundimaris</name>
    <dbReference type="NCBI Taxonomy" id="502049"/>
    <lineage>
        <taxon>Bacteria</taxon>
        <taxon>Pseudomonadati</taxon>
        <taxon>Pseudomonadota</taxon>
        <taxon>Alphaproteobacteria</taxon>
        <taxon>Rhodospirillales</taxon>
        <taxon>Thalassospiraceae</taxon>
        <taxon>Thalassospira</taxon>
    </lineage>
</organism>
<dbReference type="SMART" id="SM00347">
    <property type="entry name" value="HTH_MARR"/>
    <property type="match status" value="1"/>
</dbReference>
<dbReference type="InterPro" id="IPR000835">
    <property type="entry name" value="HTH_MarR-typ"/>
</dbReference>
<dbReference type="GO" id="GO:0003700">
    <property type="term" value="F:DNA-binding transcription factor activity"/>
    <property type="evidence" value="ECO:0007669"/>
    <property type="project" value="InterPro"/>
</dbReference>
<dbReference type="EMBL" id="JPWH01000004">
    <property type="protein sequence ID" value="RCK52333.1"/>
    <property type="molecule type" value="Genomic_DNA"/>
</dbReference>
<dbReference type="GO" id="GO:0006950">
    <property type="term" value="P:response to stress"/>
    <property type="evidence" value="ECO:0007669"/>
    <property type="project" value="TreeGrafter"/>
</dbReference>